<name>A0AAW1ID62_POPJA</name>
<proteinExistence type="predicted"/>
<protein>
    <recommendedName>
        <fullName evidence="3">Transposase domain-containing protein</fullName>
    </recommendedName>
</protein>
<dbReference type="Proteomes" id="UP001458880">
    <property type="component" value="Unassembled WGS sequence"/>
</dbReference>
<evidence type="ECO:0008006" key="3">
    <source>
        <dbReference type="Google" id="ProtNLM"/>
    </source>
</evidence>
<organism evidence="1 2">
    <name type="scientific">Popillia japonica</name>
    <name type="common">Japanese beetle</name>
    <dbReference type="NCBI Taxonomy" id="7064"/>
    <lineage>
        <taxon>Eukaryota</taxon>
        <taxon>Metazoa</taxon>
        <taxon>Ecdysozoa</taxon>
        <taxon>Arthropoda</taxon>
        <taxon>Hexapoda</taxon>
        <taxon>Insecta</taxon>
        <taxon>Pterygota</taxon>
        <taxon>Neoptera</taxon>
        <taxon>Endopterygota</taxon>
        <taxon>Coleoptera</taxon>
        <taxon>Polyphaga</taxon>
        <taxon>Scarabaeiformia</taxon>
        <taxon>Scarabaeidae</taxon>
        <taxon>Rutelinae</taxon>
        <taxon>Popillia</taxon>
    </lineage>
</organism>
<sequence length="507" mass="57962">MSRIKYKQKDCVGSRQLYRRVAKSVKNSILSFQEASAYSNDNSINTDSFNSEKYCNLRLNKKHNIDLTNLNDSENSTSSTSVSDNFNLNYDDNSDFNVEASNIFLDNNLFSVEEPRSSDELDINRSDNFLIKLKHWAISNTSVPHSAITELLHILSPYHPELPLDCRTLLKTPTQISTKQLDNGSYCHFGLSNYLKCSFLPNSQFESDTIKISFNIDGLPLFRSSNIQFWPILGLIKDTVCPPFVLGIFCGNAKPKPLSLFLEDFIDELSNLTQNGFDYKRKQYKVQIHSFVCDAPARAYLKCIKSHSGYSSCERCTVHGEYLKGRVIFRNISHFKRTDELFIAQDDEDGEYLKGRFPTDYMHCVCLGVMRKLLCSWVGGNLKVRLSSNAVNSISNKLVALKDFIPIEINRKPRTLRELPRFKATEFRTFLLYLGPLVLKNIVDVAVYEHFLLLHVGMAILLSKKHLHSLGYDLANNILTTFVVHSEKLYNSEFLVYNVHALTPLFS</sequence>
<comment type="caution">
    <text evidence="1">The sequence shown here is derived from an EMBL/GenBank/DDBJ whole genome shotgun (WGS) entry which is preliminary data.</text>
</comment>
<evidence type="ECO:0000313" key="1">
    <source>
        <dbReference type="EMBL" id="KAK9687290.1"/>
    </source>
</evidence>
<dbReference type="AlphaFoldDB" id="A0AAW1ID62"/>
<reference evidence="1 2" key="1">
    <citation type="journal article" date="2024" name="BMC Genomics">
        <title>De novo assembly and annotation of Popillia japonica's genome with initial clues to its potential as an invasive pest.</title>
        <authorList>
            <person name="Cucini C."/>
            <person name="Boschi S."/>
            <person name="Funari R."/>
            <person name="Cardaioli E."/>
            <person name="Iannotti N."/>
            <person name="Marturano G."/>
            <person name="Paoli F."/>
            <person name="Bruttini M."/>
            <person name="Carapelli A."/>
            <person name="Frati F."/>
            <person name="Nardi F."/>
        </authorList>
    </citation>
    <scope>NUCLEOTIDE SEQUENCE [LARGE SCALE GENOMIC DNA]</scope>
    <source>
        <strain evidence="1">DMR45628</strain>
    </source>
</reference>
<dbReference type="PANTHER" id="PTHR33053:SF24">
    <property type="entry name" value="TRANSPOSASE DOMAIN-CONTAINING PROTEIN"/>
    <property type="match status" value="1"/>
</dbReference>
<dbReference type="EMBL" id="JASPKY010000653">
    <property type="protein sequence ID" value="KAK9687290.1"/>
    <property type="molecule type" value="Genomic_DNA"/>
</dbReference>
<evidence type="ECO:0000313" key="2">
    <source>
        <dbReference type="Proteomes" id="UP001458880"/>
    </source>
</evidence>
<keyword evidence="2" id="KW-1185">Reference proteome</keyword>
<gene>
    <name evidence="1" type="ORF">QE152_g36557</name>
</gene>
<dbReference type="PANTHER" id="PTHR33053">
    <property type="entry name" value="PROTEIN, PUTATIVE-RELATED"/>
    <property type="match status" value="1"/>
</dbReference>
<accession>A0AAW1ID62</accession>